<proteinExistence type="inferred from homology"/>
<name>A0ABN3X055_9ACTN</name>
<keyword evidence="3" id="KW-0732">Signal</keyword>
<dbReference type="PANTHER" id="PTHR43649:SF34">
    <property type="entry name" value="ABC TRANSPORTER PERIPLASMIC-BINDING PROTEIN YCJN-RELATED"/>
    <property type="match status" value="1"/>
</dbReference>
<evidence type="ECO:0000313" key="4">
    <source>
        <dbReference type="EMBL" id="GAA2933114.1"/>
    </source>
</evidence>
<comment type="similarity">
    <text evidence="1">Belongs to the bacterial solute-binding protein 1 family.</text>
</comment>
<keyword evidence="5" id="KW-1185">Reference proteome</keyword>
<evidence type="ECO:0000256" key="1">
    <source>
        <dbReference type="ARBA" id="ARBA00008520"/>
    </source>
</evidence>
<dbReference type="InterPro" id="IPR050490">
    <property type="entry name" value="Bact_solute-bd_prot1"/>
</dbReference>
<evidence type="ECO:0000313" key="5">
    <source>
        <dbReference type="Proteomes" id="UP001501423"/>
    </source>
</evidence>
<organism evidence="4 5">
    <name type="scientific">Streptomyces erythrogriseus</name>
    <dbReference type="NCBI Taxonomy" id="284027"/>
    <lineage>
        <taxon>Bacteria</taxon>
        <taxon>Bacillati</taxon>
        <taxon>Actinomycetota</taxon>
        <taxon>Actinomycetes</taxon>
        <taxon>Kitasatosporales</taxon>
        <taxon>Streptomycetaceae</taxon>
        <taxon>Streptomyces</taxon>
        <taxon>Streptomyces griseoincarnatus group</taxon>
    </lineage>
</organism>
<evidence type="ECO:0000256" key="2">
    <source>
        <dbReference type="ARBA" id="ARBA00022448"/>
    </source>
</evidence>
<evidence type="ECO:0000256" key="3">
    <source>
        <dbReference type="ARBA" id="ARBA00022729"/>
    </source>
</evidence>
<dbReference type="Gene3D" id="3.40.190.10">
    <property type="entry name" value="Periplasmic binding protein-like II"/>
    <property type="match status" value="2"/>
</dbReference>
<dbReference type="EMBL" id="BAAAVA010000045">
    <property type="protein sequence ID" value="GAA2933114.1"/>
    <property type="molecule type" value="Genomic_DNA"/>
</dbReference>
<reference evidence="4 5" key="1">
    <citation type="journal article" date="2019" name="Int. J. Syst. Evol. Microbiol.">
        <title>The Global Catalogue of Microorganisms (GCM) 10K type strain sequencing project: providing services to taxonomists for standard genome sequencing and annotation.</title>
        <authorList>
            <consortium name="The Broad Institute Genomics Platform"/>
            <consortium name="The Broad Institute Genome Sequencing Center for Infectious Disease"/>
            <person name="Wu L."/>
            <person name="Ma J."/>
        </authorList>
    </citation>
    <scope>NUCLEOTIDE SEQUENCE [LARGE SCALE GENOMIC DNA]</scope>
    <source>
        <strain evidence="4 5">JCM 9650</strain>
    </source>
</reference>
<dbReference type="Pfam" id="PF01547">
    <property type="entry name" value="SBP_bac_1"/>
    <property type="match status" value="1"/>
</dbReference>
<protein>
    <submittedName>
        <fullName evidence="4">ABC transporter substrate-binding protein</fullName>
    </submittedName>
</protein>
<sequence>MASDPGKGARVPVYREEPMRWIHAAGRGLLVLIVVLTGYAASGASADEGPGDGRGPLTLATAGDLTGYLGSVLDGWNRTHPGEEVTLVELPDSADETRAQMITDLRAGEGGRFDVLNIDVSWTSEFAAAGWIRPLPRDRFPLDAFLPPVVDTATYDDRLYAVPYVTNAGLLLYREDVLDEAGVAPPRTWAELERAAKTLAPARGLDGYAGQFLPYEGLTVNAAEAVYSAGGTILGDEGERVTVDSRAARKGIGFLARGVREGWIPEEALAYKEEESKRAFQDGRLLFLRNWPYAYVAASAPGSKVAGKVGAVPLPGPDGPGTSVLGGSNLAVSSHTEHPDSAARLLAYLTGERVQRQVLTRGALPPVRADLYDDPELVRRFPYLPTLRESVLAAAPRPKSPRYDQVSLAVQAVVHDAMSGRQTPEAAVRRLAEELAAVSSR</sequence>
<dbReference type="InterPro" id="IPR006059">
    <property type="entry name" value="SBP"/>
</dbReference>
<accession>A0ABN3X055</accession>
<comment type="caution">
    <text evidence="4">The sequence shown here is derived from an EMBL/GenBank/DDBJ whole genome shotgun (WGS) entry which is preliminary data.</text>
</comment>
<dbReference type="CDD" id="cd14750">
    <property type="entry name" value="PBP2_TMBP"/>
    <property type="match status" value="1"/>
</dbReference>
<keyword evidence="2" id="KW-0813">Transport</keyword>
<dbReference type="Proteomes" id="UP001501423">
    <property type="component" value="Unassembled WGS sequence"/>
</dbReference>
<dbReference type="SUPFAM" id="SSF53850">
    <property type="entry name" value="Periplasmic binding protein-like II"/>
    <property type="match status" value="1"/>
</dbReference>
<dbReference type="PANTHER" id="PTHR43649">
    <property type="entry name" value="ARABINOSE-BINDING PROTEIN-RELATED"/>
    <property type="match status" value="1"/>
</dbReference>
<gene>
    <name evidence="4" type="ORF">GCM10010478_37730</name>
</gene>